<feature type="compositionally biased region" description="Polar residues" evidence="9">
    <location>
        <begin position="17"/>
        <end position="27"/>
    </location>
</feature>
<evidence type="ECO:0000256" key="5">
    <source>
        <dbReference type="ARBA" id="ARBA00023125"/>
    </source>
</evidence>
<keyword evidence="3" id="KW-0862">Zinc</keyword>
<dbReference type="PRINTS" id="PR00047">
    <property type="entry name" value="STROIDFINGER"/>
</dbReference>
<evidence type="ECO:0000313" key="11">
    <source>
        <dbReference type="EMBL" id="PVD26031.1"/>
    </source>
</evidence>
<evidence type="ECO:0000256" key="1">
    <source>
        <dbReference type="ARBA" id="ARBA00022723"/>
    </source>
</evidence>
<dbReference type="AlphaFoldDB" id="A0A2T7NXZ6"/>
<protein>
    <recommendedName>
        <fullName evidence="10">Nuclear receptor domain-containing protein</fullName>
    </recommendedName>
</protein>
<evidence type="ECO:0000259" key="10">
    <source>
        <dbReference type="PROSITE" id="PS51030"/>
    </source>
</evidence>
<accession>A0A2T7NXZ6</accession>
<dbReference type="Gene3D" id="3.30.50.10">
    <property type="entry name" value="Erythroid Transcription Factor GATA-1, subunit A"/>
    <property type="match status" value="2"/>
</dbReference>
<evidence type="ECO:0000256" key="9">
    <source>
        <dbReference type="SAM" id="MobiDB-lite"/>
    </source>
</evidence>
<evidence type="ECO:0000256" key="4">
    <source>
        <dbReference type="ARBA" id="ARBA00023015"/>
    </source>
</evidence>
<dbReference type="SMART" id="SM00399">
    <property type="entry name" value="ZnF_C4"/>
    <property type="match status" value="2"/>
</dbReference>
<name>A0A2T7NXZ6_POMCA</name>
<evidence type="ECO:0000313" key="12">
    <source>
        <dbReference type="Proteomes" id="UP000245119"/>
    </source>
</evidence>
<dbReference type="PROSITE" id="PS51030">
    <property type="entry name" value="NUCLEAR_REC_DBD_2"/>
    <property type="match status" value="2"/>
</dbReference>
<gene>
    <name evidence="11" type="ORF">C0Q70_13699</name>
</gene>
<feature type="domain" description="Nuclear receptor" evidence="10">
    <location>
        <begin position="145"/>
        <end position="220"/>
    </location>
</feature>
<evidence type="ECO:0000256" key="8">
    <source>
        <dbReference type="ARBA" id="ARBA00023242"/>
    </source>
</evidence>
<feature type="region of interest" description="Disordered" evidence="9">
    <location>
        <begin position="537"/>
        <end position="558"/>
    </location>
</feature>
<sequence length="933" mass="104042">MPTAKTTVLKGDFTGSYEGSSYEQHPPTQGGEEGSHRMGSGPGHNVTRRQNLAPPDNVLNSAACAVCGDRASGNFFGATVCLPCKSFFIRCTKDGEPAVQKQCNGCCDVSKELRNRCQFCRFQRCLLIGMTRKEKPMVVHAAEGQELCRVCGDLANGVHFGIFTCEGCKKFFRRGLKEHKSYVCRGAHDCQLNPRNRNNCRACRFWKCAAVGMSRDAIKMGRPRKTFFQSKTDEDQAGLPPSYFHHKQSNTTPPTQLTALLDNKTPQRSLNRSPHRRSPTDEVRYPVCVPHLQLHPEKPISFYQWATRSESCSAGLLGSEPPCVASEDVGRSQSLPNVQTMPMIVPLGSVQSASHFSAQIGENRTFTSSNPYSSLFRSSAPAVTQLQPLPVSLRLNTDASTHSVKKYKGSKPPAPDAPDHFVSTRLCDQTSWAPPASRDFHAERLSLMSSVNDRVVRGRDIDGALDLSVRTNVAPSRKNGVCPPSYNGESPRVYSMQPCSQEDVVSLLRATTTTERVVSEQGAFDDVERGIKISRMDSDSVHDENTRSSGGPGWTVSHRPITEATRQFVAHSDGPEDLSATDKLPQGSALRQNYRLCENVSETGNVSLSSLSSMHINSPCQSYYQWTSTKDKKDLFEASSWKVPTTLVPSLHPEMSASISLNSGLGINRASSETLRTEECTEINYFDSMRKLSRDVLMSEHKTITLNNQNAQYTSEHFPSIPQHCPGSLRQEKVIPSDNCHSIPSEHSQQLRYQLRGEKQSTITPRNNAPFVKEDEIRALNDIADIMHAVIETSERQKTTLNPQETPTHSTIQIPEELTQTKLGFNLVKLREYWDKTLKLLNVPAPVDGDFEIPDIFRFIAKEDVTSYEEIKKITSKKLDVDSNRPDGLWLCREEEQNWKCLQTHMPRNVRGENRFPFALPGVAPIDRDMTVD</sequence>
<dbReference type="GO" id="GO:0008270">
    <property type="term" value="F:zinc ion binding"/>
    <property type="evidence" value="ECO:0007669"/>
    <property type="project" value="UniProtKB-KW"/>
</dbReference>
<comment type="caution">
    <text evidence="11">The sequence shown here is derived from an EMBL/GenBank/DDBJ whole genome shotgun (WGS) entry which is preliminary data.</text>
</comment>
<organism evidence="11 12">
    <name type="scientific">Pomacea canaliculata</name>
    <name type="common">Golden apple snail</name>
    <dbReference type="NCBI Taxonomy" id="400727"/>
    <lineage>
        <taxon>Eukaryota</taxon>
        <taxon>Metazoa</taxon>
        <taxon>Spiralia</taxon>
        <taxon>Lophotrochozoa</taxon>
        <taxon>Mollusca</taxon>
        <taxon>Gastropoda</taxon>
        <taxon>Caenogastropoda</taxon>
        <taxon>Architaenioglossa</taxon>
        <taxon>Ampullarioidea</taxon>
        <taxon>Ampullariidae</taxon>
        <taxon>Pomacea</taxon>
    </lineage>
</organism>
<feature type="region of interest" description="Disordered" evidence="9">
    <location>
        <begin position="402"/>
        <end position="422"/>
    </location>
</feature>
<keyword evidence="7" id="KW-0675">Receptor</keyword>
<feature type="compositionally biased region" description="Polar residues" evidence="9">
    <location>
        <begin position="249"/>
        <end position="272"/>
    </location>
</feature>
<feature type="compositionally biased region" description="Basic and acidic residues" evidence="9">
    <location>
        <begin position="537"/>
        <end position="546"/>
    </location>
</feature>
<dbReference type="PANTHER" id="PTHR24082:SF473">
    <property type="entry name" value="ECDYSONE-INDUCED PROTEIN 75B, ISOFORM B"/>
    <property type="match status" value="1"/>
</dbReference>
<evidence type="ECO:0000256" key="7">
    <source>
        <dbReference type="ARBA" id="ARBA00023170"/>
    </source>
</evidence>
<keyword evidence="5" id="KW-0238">DNA-binding</keyword>
<dbReference type="InterPro" id="IPR013088">
    <property type="entry name" value="Znf_NHR/GATA"/>
</dbReference>
<evidence type="ECO:0000256" key="6">
    <source>
        <dbReference type="ARBA" id="ARBA00023163"/>
    </source>
</evidence>
<feature type="region of interest" description="Disordered" evidence="9">
    <location>
        <begin position="229"/>
        <end position="281"/>
    </location>
</feature>
<dbReference type="InterPro" id="IPR050234">
    <property type="entry name" value="Nuclear_hormone_rcpt_NR1"/>
</dbReference>
<dbReference type="GO" id="GO:0003700">
    <property type="term" value="F:DNA-binding transcription factor activity"/>
    <property type="evidence" value="ECO:0007669"/>
    <property type="project" value="InterPro"/>
</dbReference>
<feature type="region of interest" description="Disordered" evidence="9">
    <location>
        <begin position="1"/>
        <end position="52"/>
    </location>
</feature>
<evidence type="ECO:0000256" key="2">
    <source>
        <dbReference type="ARBA" id="ARBA00022771"/>
    </source>
</evidence>
<dbReference type="Pfam" id="PF00105">
    <property type="entry name" value="zf-C4"/>
    <property type="match status" value="2"/>
</dbReference>
<dbReference type="STRING" id="400727.A0A2T7NXZ6"/>
<feature type="domain" description="Nuclear receptor" evidence="10">
    <location>
        <begin position="61"/>
        <end position="137"/>
    </location>
</feature>
<dbReference type="PROSITE" id="PS00031">
    <property type="entry name" value="NUCLEAR_REC_DBD_1"/>
    <property type="match status" value="1"/>
</dbReference>
<dbReference type="InterPro" id="IPR001628">
    <property type="entry name" value="Znf_hrmn_rcpt"/>
</dbReference>
<dbReference type="EMBL" id="PZQS01000008">
    <property type="protein sequence ID" value="PVD26031.1"/>
    <property type="molecule type" value="Genomic_DNA"/>
</dbReference>
<keyword evidence="1" id="KW-0479">Metal-binding</keyword>
<dbReference type="CDD" id="cd06916">
    <property type="entry name" value="NR_DBD_like"/>
    <property type="match status" value="1"/>
</dbReference>
<proteinExistence type="predicted"/>
<keyword evidence="8" id="KW-0539">Nucleus</keyword>
<dbReference type="SUPFAM" id="SSF57716">
    <property type="entry name" value="Glucocorticoid receptor-like (DNA-binding domain)"/>
    <property type="match status" value="2"/>
</dbReference>
<keyword evidence="12" id="KW-1185">Reference proteome</keyword>
<dbReference type="Proteomes" id="UP000245119">
    <property type="component" value="Linkage Group LG8"/>
</dbReference>
<dbReference type="OrthoDB" id="6159439at2759"/>
<reference evidence="11 12" key="1">
    <citation type="submission" date="2018-04" db="EMBL/GenBank/DDBJ databases">
        <title>The genome of golden apple snail Pomacea canaliculata provides insight into stress tolerance and invasive adaptation.</title>
        <authorList>
            <person name="Liu C."/>
            <person name="Liu B."/>
            <person name="Ren Y."/>
            <person name="Zhang Y."/>
            <person name="Wang H."/>
            <person name="Li S."/>
            <person name="Jiang F."/>
            <person name="Yin L."/>
            <person name="Zhang G."/>
            <person name="Qian W."/>
            <person name="Fan W."/>
        </authorList>
    </citation>
    <scope>NUCLEOTIDE SEQUENCE [LARGE SCALE GENOMIC DNA]</scope>
    <source>
        <strain evidence="11">SZHN2017</strain>
        <tissue evidence="11">Muscle</tissue>
    </source>
</reference>
<keyword evidence="4" id="KW-0805">Transcription regulation</keyword>
<keyword evidence="2" id="KW-0863">Zinc-finger</keyword>
<keyword evidence="6" id="KW-0804">Transcription</keyword>
<evidence type="ECO:0000256" key="3">
    <source>
        <dbReference type="ARBA" id="ARBA00022833"/>
    </source>
</evidence>
<dbReference type="PANTHER" id="PTHR24082">
    <property type="entry name" value="NUCLEAR HORMONE RECEPTOR"/>
    <property type="match status" value="1"/>
</dbReference>
<dbReference type="GO" id="GO:0043565">
    <property type="term" value="F:sequence-specific DNA binding"/>
    <property type="evidence" value="ECO:0007669"/>
    <property type="project" value="InterPro"/>
</dbReference>